<dbReference type="AlphaFoldDB" id="A0A157SE34"/>
<dbReference type="PANTHER" id="PTHR34383:SF3">
    <property type="entry name" value="POLYPHOSPHATE:AMP PHOSPHOTRANSFERASE"/>
    <property type="match status" value="1"/>
</dbReference>
<dbReference type="STRING" id="123899.SAMEA3906487_01425"/>
<dbReference type="RefSeq" id="WP_025514070.1">
    <property type="nucleotide sequence ID" value="NZ_CP016340.1"/>
</dbReference>
<protein>
    <submittedName>
        <fullName evidence="2">Thymidylate kinase</fullName>
    </submittedName>
</protein>
<dbReference type="GO" id="GO:0006797">
    <property type="term" value="P:polyphosphate metabolic process"/>
    <property type="evidence" value="ECO:0007669"/>
    <property type="project" value="InterPro"/>
</dbReference>
<dbReference type="KEGG" id="btrm:SAMEA390648701425"/>
<dbReference type="GO" id="GO:0043751">
    <property type="term" value="F:polyphosphate:AMP phosphotransferase activity"/>
    <property type="evidence" value="ECO:0007669"/>
    <property type="project" value="InterPro"/>
</dbReference>
<reference evidence="2 3" key="1">
    <citation type="submission" date="2016-04" db="EMBL/GenBank/DDBJ databases">
        <authorList>
            <consortium name="Pathogen Informatics"/>
        </authorList>
    </citation>
    <scope>NUCLEOTIDE SEQUENCE [LARGE SCALE GENOMIC DNA]</scope>
    <source>
        <strain evidence="2 3">H044680328</strain>
    </source>
</reference>
<evidence type="ECO:0000313" key="2">
    <source>
        <dbReference type="EMBL" id="SAI68692.1"/>
    </source>
</evidence>
<dbReference type="Proteomes" id="UP000076825">
    <property type="component" value="Chromosome 1"/>
</dbReference>
<feature type="domain" description="Polyphosphate kinase-2-related" evidence="1">
    <location>
        <begin position="267"/>
        <end position="486"/>
    </location>
</feature>
<dbReference type="PANTHER" id="PTHR34383">
    <property type="entry name" value="POLYPHOSPHATE:AMP PHOSPHOTRANSFERASE-RELATED"/>
    <property type="match status" value="1"/>
</dbReference>
<dbReference type="GeneID" id="56591285"/>
<sequence length="488" mass="55985">MFSEAETDPTLSADEYKPRALRLRTALLKAQYARLERADRSLLIVVAGIDGAGKGQTINLLNNWMDPRHIHTLAFGEPDARENQFPPLWRYWNAMPAKGETGVVFGSWYSRLLRECYRKKFNPERAEALAAQIRRFETMLTAEGVQIVKLWFHLSPQAQAARIERLNASPETSWQVSPDDYKVQKKFDRIRDAAQLALAQTDIDHAPWVVIPSADDNLRTIRCAETILATMKRRAIPVVARVSQQLPRLGPIPDRLGELDYDAHEAKHDYDSELGLLQGRLARAVRSPAFAQRSLVLAFEGQDAAGKGGAIQRVVESLDARQYDITPIAAPAAYEQARPYLWRFWRHVPAHNRVALFDRSWYGRVLVERVEGLTPPGLWRRAYGEINDFEHQLTESGAIVLKFWMAITQDVQLERFKEREATPFKRYKITAEDWRNRDKWDEYALAANEMMARTDLPHAPWHLIPANDKRHARLQVLRAIVSALESRL</sequence>
<dbReference type="PATRIC" id="fig|123899.6.peg.1405"/>
<name>A0A157SE34_9BORD</name>
<dbReference type="EMBL" id="LT546645">
    <property type="protein sequence ID" value="SAI68692.1"/>
    <property type="molecule type" value="Genomic_DNA"/>
</dbReference>
<proteinExistence type="predicted"/>
<keyword evidence="3" id="KW-1185">Reference proteome</keyword>
<accession>A0A157SE34</accession>
<dbReference type="SUPFAM" id="SSF52540">
    <property type="entry name" value="P-loop containing nucleoside triphosphate hydrolases"/>
    <property type="match status" value="2"/>
</dbReference>
<dbReference type="OrthoDB" id="9775224at2"/>
<dbReference type="InterPro" id="IPR022489">
    <property type="entry name" value="PolyP_AMP_Tfrase"/>
</dbReference>
<dbReference type="Pfam" id="PF03976">
    <property type="entry name" value="PPK2"/>
    <property type="match status" value="2"/>
</dbReference>
<organism evidence="2 3">
    <name type="scientific">Bordetella trematum</name>
    <dbReference type="NCBI Taxonomy" id="123899"/>
    <lineage>
        <taxon>Bacteria</taxon>
        <taxon>Pseudomonadati</taxon>
        <taxon>Pseudomonadota</taxon>
        <taxon>Betaproteobacteria</taxon>
        <taxon>Burkholderiales</taxon>
        <taxon>Alcaligenaceae</taxon>
        <taxon>Bordetella</taxon>
    </lineage>
</organism>
<dbReference type="GO" id="GO:0016301">
    <property type="term" value="F:kinase activity"/>
    <property type="evidence" value="ECO:0007669"/>
    <property type="project" value="UniProtKB-KW"/>
</dbReference>
<keyword evidence="2" id="KW-0418">Kinase</keyword>
<evidence type="ECO:0000259" key="1">
    <source>
        <dbReference type="Pfam" id="PF03976"/>
    </source>
</evidence>
<dbReference type="InterPro" id="IPR022488">
    <property type="entry name" value="PPK2-related"/>
</dbReference>
<feature type="domain" description="Polyphosphate kinase-2-related" evidence="1">
    <location>
        <begin position="11"/>
        <end position="234"/>
    </location>
</feature>
<keyword evidence="2" id="KW-0808">Transferase</keyword>
<dbReference type="eggNOG" id="COG2326">
    <property type="taxonomic scope" value="Bacteria"/>
</dbReference>
<dbReference type="NCBIfam" id="TIGR03708">
    <property type="entry name" value="poly_P_AMP_trns"/>
    <property type="match status" value="1"/>
</dbReference>
<evidence type="ECO:0000313" key="3">
    <source>
        <dbReference type="Proteomes" id="UP000076825"/>
    </source>
</evidence>
<dbReference type="InterPro" id="IPR027417">
    <property type="entry name" value="P-loop_NTPase"/>
</dbReference>
<gene>
    <name evidence="2" type="ORF">SAMEA3906487_01425</name>
</gene>
<dbReference type="Gene3D" id="3.40.50.300">
    <property type="entry name" value="P-loop containing nucleotide triphosphate hydrolases"/>
    <property type="match status" value="2"/>
</dbReference>